<protein>
    <submittedName>
        <fullName evidence="1">Uncharacterized protein</fullName>
    </submittedName>
</protein>
<evidence type="ECO:0000313" key="1">
    <source>
        <dbReference type="EMBL" id="MBB5934234.1"/>
    </source>
</evidence>
<dbReference type="Proteomes" id="UP000588098">
    <property type="component" value="Unassembled WGS sequence"/>
</dbReference>
<reference evidence="1 2" key="1">
    <citation type="submission" date="2020-08" db="EMBL/GenBank/DDBJ databases">
        <title>Genomic Encyclopedia of Type Strains, Phase III (KMG-III): the genomes of soil and plant-associated and newly described type strains.</title>
        <authorList>
            <person name="Whitman W."/>
        </authorList>
    </citation>
    <scope>NUCLEOTIDE SEQUENCE [LARGE SCALE GENOMIC DNA]</scope>
    <source>
        <strain evidence="1 2">CECT 8305</strain>
    </source>
</reference>
<sequence>MVEQNPPQLPSVRGKSCVGTPFHPRLGDLALDLARGEEGEIGVVVALPDKATASYHLHPLREGHDWCAPANGTTLCPVSAPVTHVTPLHHDASYDPRAQQGALPVQVHHENGKTSESLLILTPGQVELYRVQLDQLIGGREHAQENGW</sequence>
<dbReference type="EMBL" id="JACHJL010000002">
    <property type="protein sequence ID" value="MBB5934234.1"/>
    <property type="molecule type" value="Genomic_DNA"/>
</dbReference>
<proteinExistence type="predicted"/>
<dbReference type="AlphaFoldDB" id="A0A7W9Q5Y2"/>
<gene>
    <name evidence="1" type="ORF">FHS42_001260</name>
</gene>
<keyword evidence="2" id="KW-1185">Reference proteome</keyword>
<comment type="caution">
    <text evidence="1">The sequence shown here is derived from an EMBL/GenBank/DDBJ whole genome shotgun (WGS) entry which is preliminary data.</text>
</comment>
<organism evidence="1 2">
    <name type="scientific">Streptomyces zagrosensis</name>
    <dbReference type="NCBI Taxonomy" id="1042984"/>
    <lineage>
        <taxon>Bacteria</taxon>
        <taxon>Bacillati</taxon>
        <taxon>Actinomycetota</taxon>
        <taxon>Actinomycetes</taxon>
        <taxon>Kitasatosporales</taxon>
        <taxon>Streptomycetaceae</taxon>
        <taxon>Streptomyces</taxon>
    </lineage>
</organism>
<accession>A0A7W9Q5Y2</accession>
<name>A0A7W9Q5Y2_9ACTN</name>
<evidence type="ECO:0000313" key="2">
    <source>
        <dbReference type="Proteomes" id="UP000588098"/>
    </source>
</evidence>